<evidence type="ECO:0000256" key="1">
    <source>
        <dbReference type="SAM" id="Phobius"/>
    </source>
</evidence>
<protein>
    <submittedName>
        <fullName evidence="2">DgyrCDS13169</fullName>
    </submittedName>
</protein>
<dbReference type="Gene3D" id="1.20.1740.10">
    <property type="entry name" value="Amino acid/polyamine transporter I"/>
    <property type="match status" value="1"/>
</dbReference>
<organism evidence="2 3">
    <name type="scientific">Dimorphilus gyrociliatus</name>
    <dbReference type="NCBI Taxonomy" id="2664684"/>
    <lineage>
        <taxon>Eukaryota</taxon>
        <taxon>Metazoa</taxon>
        <taxon>Spiralia</taxon>
        <taxon>Lophotrochozoa</taxon>
        <taxon>Annelida</taxon>
        <taxon>Polychaeta</taxon>
        <taxon>Polychaeta incertae sedis</taxon>
        <taxon>Dinophilidae</taxon>
        <taxon>Dimorphilus</taxon>
    </lineage>
</organism>
<dbReference type="OrthoDB" id="6282039at2759"/>
<dbReference type="GO" id="GO:0015171">
    <property type="term" value="F:amino acid transmembrane transporter activity"/>
    <property type="evidence" value="ECO:0007669"/>
    <property type="project" value="TreeGrafter"/>
</dbReference>
<evidence type="ECO:0000313" key="3">
    <source>
        <dbReference type="Proteomes" id="UP000549394"/>
    </source>
</evidence>
<keyword evidence="1" id="KW-0812">Transmembrane</keyword>
<sequence>MEVSEDIGRFKKRLVRTKTIQSQTEDADAAHGDGGLNRVLTTLDLISLGVGSCCGTGVYIVAGLVARNVAGPAVLFSFIIAAFASILSGKC</sequence>
<dbReference type="PANTHER" id="PTHR43243:SF17">
    <property type="entry name" value="CATIONIC AMINO ACID TRANSPORTER-RELATED"/>
    <property type="match status" value="1"/>
</dbReference>
<feature type="transmembrane region" description="Helical" evidence="1">
    <location>
        <begin position="45"/>
        <end position="66"/>
    </location>
</feature>
<feature type="transmembrane region" description="Helical" evidence="1">
    <location>
        <begin position="72"/>
        <end position="89"/>
    </location>
</feature>
<proteinExistence type="predicted"/>
<dbReference type="GO" id="GO:0005886">
    <property type="term" value="C:plasma membrane"/>
    <property type="evidence" value="ECO:0007669"/>
    <property type="project" value="TreeGrafter"/>
</dbReference>
<keyword evidence="1" id="KW-1133">Transmembrane helix</keyword>
<dbReference type="Proteomes" id="UP000549394">
    <property type="component" value="Unassembled WGS sequence"/>
</dbReference>
<gene>
    <name evidence="2" type="ORF">DGYR_LOCUS12397</name>
</gene>
<dbReference type="AlphaFoldDB" id="A0A7I8W9W3"/>
<keyword evidence="1" id="KW-0472">Membrane</keyword>
<evidence type="ECO:0000313" key="2">
    <source>
        <dbReference type="EMBL" id="CAD5124925.1"/>
    </source>
</evidence>
<keyword evidence="3" id="KW-1185">Reference proteome</keyword>
<accession>A0A7I8W9W3</accession>
<reference evidence="2 3" key="1">
    <citation type="submission" date="2020-08" db="EMBL/GenBank/DDBJ databases">
        <authorList>
            <person name="Hejnol A."/>
        </authorList>
    </citation>
    <scope>NUCLEOTIDE SEQUENCE [LARGE SCALE GENOMIC DNA]</scope>
</reference>
<dbReference type="PANTHER" id="PTHR43243">
    <property type="entry name" value="INNER MEMBRANE TRANSPORTER YGJI-RELATED"/>
    <property type="match status" value="1"/>
</dbReference>
<name>A0A7I8W9W3_9ANNE</name>
<dbReference type="EMBL" id="CAJFCJ010000024">
    <property type="protein sequence ID" value="CAD5124925.1"/>
    <property type="molecule type" value="Genomic_DNA"/>
</dbReference>
<comment type="caution">
    <text evidence="2">The sequence shown here is derived from an EMBL/GenBank/DDBJ whole genome shotgun (WGS) entry which is preliminary data.</text>
</comment>